<reference evidence="1" key="1">
    <citation type="submission" date="2018-02" db="EMBL/GenBank/DDBJ databases">
        <title>The genomes of Aspergillus section Nigri reveals drivers in fungal speciation.</title>
        <authorList>
            <consortium name="DOE Joint Genome Institute"/>
            <person name="Vesth T.C."/>
            <person name="Nybo J."/>
            <person name="Theobald S."/>
            <person name="Brandl J."/>
            <person name="Frisvad J.C."/>
            <person name="Nielsen K.F."/>
            <person name="Lyhne E.K."/>
            <person name="Kogle M.E."/>
            <person name="Kuo A."/>
            <person name="Riley R."/>
            <person name="Clum A."/>
            <person name="Nolan M."/>
            <person name="Lipzen A."/>
            <person name="Salamov A."/>
            <person name="Henrissat B."/>
            <person name="Wiebenga A."/>
            <person name="De vries R.P."/>
            <person name="Grigoriev I.V."/>
            <person name="Mortensen U.H."/>
            <person name="Andersen M.R."/>
            <person name="Baker S.E."/>
        </authorList>
    </citation>
    <scope>NUCLEOTIDE SEQUENCE</scope>
    <source>
        <strain evidence="1">CBS 621.78</strain>
    </source>
</reference>
<dbReference type="Proteomes" id="UP000249057">
    <property type="component" value="Unassembled WGS sequence"/>
</dbReference>
<name>A0ACD1FS92_9EURO</name>
<proteinExistence type="predicted"/>
<evidence type="ECO:0000313" key="2">
    <source>
        <dbReference type="Proteomes" id="UP000249057"/>
    </source>
</evidence>
<sequence length="582" mass="66814">MTKHVCSNKKKLALNPDRRQERRNIKETGIILGMETTQLNNSLSFHGLPKLCPKTTSDPGSDFGSVFSRSLRNSPDPEASHTPEHKEPNLRKRTLNFHSDSDLDSSTPKKRIGPSTPKRTETASPKKRIRSPSSDSDDHLVISETEMVKRKNEEDTPDHRGTDFIPGIPPDYPNYKVDEGTSIIRFVDYAMSADLLPQHFAPPPLPPIYDEPKLPKFAIGWMQGEQHTYRHGMIYDNSIIHVFCQLQIKSNLHRIVNQYGKNIPKNDLESYDTLPEFKTKHDIKKKVLELIPLWIAEAEQAVEDFDNAVSLWQQQVVDWEVDALRAALNLPDDVLEKLKGEALIQDCSEWQVGYGKPPGRAFLHNWANKVQDQIKAKNYVIPAGKTFPQRIENAKKFRNALHKEVRTDEEARNRAKKRNDSDSDEEFIRPSFDEEDDAFVTLMSFTNNKIDTSKLYDWVVDRHLIWKKPTVRATKKNFANVFDLAAPPDTKDTPASKGLLKDKCRFPHSIADETWGPCATALEAYLLSTGKDIDLMFSTRGQNILLDIEKWFFTQETVDFHEKPLEKWPLDESILRRLPNIR</sequence>
<dbReference type="EMBL" id="KZ825427">
    <property type="protein sequence ID" value="RAH39860.1"/>
    <property type="molecule type" value="Genomic_DNA"/>
</dbReference>
<accession>A0ACD1FS92</accession>
<gene>
    <name evidence="1" type="ORF">BO95DRAFT_437186</name>
</gene>
<keyword evidence="2" id="KW-1185">Reference proteome</keyword>
<protein>
    <submittedName>
        <fullName evidence="1">Uncharacterized protein</fullName>
    </submittedName>
</protein>
<organism evidence="1 2">
    <name type="scientific">Aspergillus brunneoviolaceus CBS 621.78</name>
    <dbReference type="NCBI Taxonomy" id="1450534"/>
    <lineage>
        <taxon>Eukaryota</taxon>
        <taxon>Fungi</taxon>
        <taxon>Dikarya</taxon>
        <taxon>Ascomycota</taxon>
        <taxon>Pezizomycotina</taxon>
        <taxon>Eurotiomycetes</taxon>
        <taxon>Eurotiomycetidae</taxon>
        <taxon>Eurotiales</taxon>
        <taxon>Aspergillaceae</taxon>
        <taxon>Aspergillus</taxon>
        <taxon>Aspergillus subgen. Circumdati</taxon>
    </lineage>
</organism>
<evidence type="ECO:0000313" key="1">
    <source>
        <dbReference type="EMBL" id="RAH39860.1"/>
    </source>
</evidence>